<name>A0A165TB84_9AGAM</name>
<feature type="region of interest" description="Disordered" evidence="1">
    <location>
        <begin position="212"/>
        <end position="374"/>
    </location>
</feature>
<evidence type="ECO:0000256" key="1">
    <source>
        <dbReference type="SAM" id="MobiDB-lite"/>
    </source>
</evidence>
<feature type="compositionally biased region" description="Basic residues" evidence="1">
    <location>
        <begin position="297"/>
        <end position="306"/>
    </location>
</feature>
<dbReference type="Proteomes" id="UP000076761">
    <property type="component" value="Unassembled WGS sequence"/>
</dbReference>
<sequence>MRSTDRISRAQSLQFLPGRQPEDTIVSHTSIATQTIVTDVNHASLTSSEGHTASTGPILVQGSTADAIVSCLMEKLQEINNGLEERTGQCEDMFEKLQLLKLLTEITRYLRLSEFEQRSNASHATASADSDIRTTQDTSTKLEMFAEKMKSIETLEHANLAKIKALEENSKDMEKRFRVFETGISSRHAELASQPGQFCQFHVLGTVHALGSDQTHPAQHEVSLHANPRGPSNRGRQYSWTDNRGAGAPYSRKQSDGQSSNQPYYHNGRSNTYSQRRSGPPTGPRYRAGERQSQYHRNQHYHHHRDVNKPSRCGRDEYNDGLVRSRVDDPKNCQQHATASRSRSTSIVQLNSQQDGRTHEQPEEQGAMLIKSLF</sequence>
<protein>
    <submittedName>
        <fullName evidence="2">Uncharacterized protein</fullName>
    </submittedName>
</protein>
<reference evidence="2 3" key="1">
    <citation type="journal article" date="2016" name="Mol. Biol. Evol.">
        <title>Comparative Genomics of Early-Diverging Mushroom-Forming Fungi Provides Insights into the Origins of Lignocellulose Decay Capabilities.</title>
        <authorList>
            <person name="Nagy L.G."/>
            <person name="Riley R."/>
            <person name="Tritt A."/>
            <person name="Adam C."/>
            <person name="Daum C."/>
            <person name="Floudas D."/>
            <person name="Sun H."/>
            <person name="Yadav J.S."/>
            <person name="Pangilinan J."/>
            <person name="Larsson K.H."/>
            <person name="Matsuura K."/>
            <person name="Barry K."/>
            <person name="Labutti K."/>
            <person name="Kuo R."/>
            <person name="Ohm R.A."/>
            <person name="Bhattacharya S.S."/>
            <person name="Shirouzu T."/>
            <person name="Yoshinaga Y."/>
            <person name="Martin F.M."/>
            <person name="Grigoriev I.V."/>
            <person name="Hibbett D.S."/>
        </authorList>
    </citation>
    <scope>NUCLEOTIDE SEQUENCE [LARGE SCALE GENOMIC DNA]</scope>
    <source>
        <strain evidence="2 3">HHB14362 ss-1</strain>
    </source>
</reference>
<feature type="compositionally biased region" description="Polar residues" evidence="1">
    <location>
        <begin position="256"/>
        <end position="277"/>
    </location>
</feature>
<gene>
    <name evidence="2" type="ORF">NEOLEDRAFT_258358</name>
</gene>
<feature type="compositionally biased region" description="Basic and acidic residues" evidence="1">
    <location>
        <begin position="307"/>
        <end position="331"/>
    </location>
</feature>
<dbReference type="AlphaFoldDB" id="A0A165TB84"/>
<organism evidence="2 3">
    <name type="scientific">Neolentinus lepideus HHB14362 ss-1</name>
    <dbReference type="NCBI Taxonomy" id="1314782"/>
    <lineage>
        <taxon>Eukaryota</taxon>
        <taxon>Fungi</taxon>
        <taxon>Dikarya</taxon>
        <taxon>Basidiomycota</taxon>
        <taxon>Agaricomycotina</taxon>
        <taxon>Agaricomycetes</taxon>
        <taxon>Gloeophyllales</taxon>
        <taxon>Gloeophyllaceae</taxon>
        <taxon>Neolentinus</taxon>
    </lineage>
</organism>
<feature type="compositionally biased region" description="Polar residues" evidence="1">
    <location>
        <begin position="332"/>
        <end position="355"/>
    </location>
</feature>
<evidence type="ECO:0000313" key="2">
    <source>
        <dbReference type="EMBL" id="KZT26418.1"/>
    </source>
</evidence>
<evidence type="ECO:0000313" key="3">
    <source>
        <dbReference type="Proteomes" id="UP000076761"/>
    </source>
</evidence>
<dbReference type="EMBL" id="KV425567">
    <property type="protein sequence ID" value="KZT26418.1"/>
    <property type="molecule type" value="Genomic_DNA"/>
</dbReference>
<dbReference type="InParanoid" id="A0A165TB84"/>
<proteinExistence type="predicted"/>
<accession>A0A165TB84</accession>
<keyword evidence="3" id="KW-1185">Reference proteome</keyword>